<dbReference type="RefSeq" id="WP_037296318.1">
    <property type="nucleotide sequence ID" value="NZ_ATAX01000003.1"/>
</dbReference>
<evidence type="ECO:0000313" key="3">
    <source>
        <dbReference type="Proteomes" id="UP000019365"/>
    </source>
</evidence>
<dbReference type="Proteomes" id="UP000019365">
    <property type="component" value="Unassembled WGS sequence"/>
</dbReference>
<dbReference type="AlphaFoldDB" id="W7UJH7"/>
<keyword evidence="3" id="KW-1185">Reference proteome</keyword>
<evidence type="ECO:0000256" key="1">
    <source>
        <dbReference type="SAM" id="MobiDB-lite"/>
    </source>
</evidence>
<dbReference type="OrthoDB" id="9811478at2"/>
<dbReference type="PATRIC" id="fig|1341157.4.peg.13"/>
<protein>
    <recommendedName>
        <fullName evidence="4">PcfB family protein</fullName>
    </recommendedName>
</protein>
<name>W7UJH7_RUMFL</name>
<evidence type="ECO:0000313" key="2">
    <source>
        <dbReference type="EMBL" id="EWM55201.1"/>
    </source>
</evidence>
<proteinExistence type="predicted"/>
<accession>W7UJH7</accession>
<dbReference type="InterPro" id="IPR024234">
    <property type="entry name" value="DUF3801"/>
</dbReference>
<feature type="region of interest" description="Disordered" evidence="1">
    <location>
        <begin position="113"/>
        <end position="159"/>
    </location>
</feature>
<comment type="caution">
    <text evidence="2">The sequence shown here is derived from an EMBL/GenBank/DDBJ whole genome shotgun (WGS) entry which is preliminary data.</text>
</comment>
<dbReference type="Pfam" id="PF12687">
    <property type="entry name" value="DUF3801"/>
    <property type="match status" value="1"/>
</dbReference>
<gene>
    <name evidence="2" type="ORF">RF007C_04400</name>
</gene>
<sequence>MPSDFESGTRKTIDLSVKAEKITSDVLRSAMQEFLSGKAEKKGRMTYKQLQAKSPSKLDSIEVDDSNIGDFLNIARKYDIDFALKRDKSTSPPTYHVFFSAAKTEDFKRAFTEYTDKSRGKNQQRGEITREMMKKEASRVTSQPRRKHKQREKTRENRR</sequence>
<organism evidence="2 3">
    <name type="scientific">Ruminococcus flavefaciens 007c</name>
    <dbReference type="NCBI Taxonomy" id="1341157"/>
    <lineage>
        <taxon>Bacteria</taxon>
        <taxon>Bacillati</taxon>
        <taxon>Bacillota</taxon>
        <taxon>Clostridia</taxon>
        <taxon>Eubacteriales</taxon>
        <taxon>Oscillospiraceae</taxon>
        <taxon>Ruminococcus</taxon>
    </lineage>
</organism>
<evidence type="ECO:0008006" key="4">
    <source>
        <dbReference type="Google" id="ProtNLM"/>
    </source>
</evidence>
<reference evidence="2 3" key="1">
    <citation type="journal article" date="2014" name="PLoS ONE">
        <title>Rumen cellulosomics: divergent fiber-degrading strategies revealed by comparative genome-wide analysis of six ruminococcal strains.</title>
        <authorList>
            <person name="Dassa B."/>
            <person name="Borovok I."/>
            <person name="Ruimy-Israeli V."/>
            <person name="Lamed R."/>
            <person name="Flint H.J."/>
            <person name="Duncan S.H."/>
            <person name="Henrissat B."/>
            <person name="Coutinho P."/>
            <person name="Morrison M."/>
            <person name="Mosoni P."/>
            <person name="Yeoman C.J."/>
            <person name="White B.A."/>
            <person name="Bayer E.A."/>
        </authorList>
    </citation>
    <scope>NUCLEOTIDE SEQUENCE [LARGE SCALE GENOMIC DNA]</scope>
    <source>
        <strain evidence="2 3">007c</strain>
    </source>
</reference>
<dbReference type="eggNOG" id="ENOG502Z93C">
    <property type="taxonomic scope" value="Bacteria"/>
</dbReference>
<dbReference type="EMBL" id="ATAX01000003">
    <property type="protein sequence ID" value="EWM55201.1"/>
    <property type="molecule type" value="Genomic_DNA"/>
</dbReference>
<feature type="compositionally biased region" description="Basic and acidic residues" evidence="1">
    <location>
        <begin position="127"/>
        <end position="138"/>
    </location>
</feature>